<dbReference type="SUPFAM" id="SSF53850">
    <property type="entry name" value="Periplasmic binding protein-like II"/>
    <property type="match status" value="1"/>
</dbReference>
<dbReference type="PROSITE" id="PS51257">
    <property type="entry name" value="PROKAR_LIPOPROTEIN"/>
    <property type="match status" value="1"/>
</dbReference>
<reference evidence="3 4" key="1">
    <citation type="journal article" date="2014" name="Int. J. Syst. Evol. Microbiol.">
        <title>Complete genome sequence of Corynebacterium casei LMG S-19264T (=DSM 44701T), isolated from a smear-ripened cheese.</title>
        <authorList>
            <consortium name="US DOE Joint Genome Institute (JGI-PGF)"/>
            <person name="Walter F."/>
            <person name="Albersmeier A."/>
            <person name="Kalinowski J."/>
            <person name="Ruckert C."/>
        </authorList>
    </citation>
    <scope>NUCLEOTIDE SEQUENCE [LARGE SCALE GENOMIC DNA]</scope>
    <source>
        <strain evidence="3 4">CCM 8669</strain>
    </source>
</reference>
<sequence length="317" mass="33535">MKKIGALLAVTALALSGCAQTDREYPSKKIELIVAFGAGSTNDVVARAFAASFEDVSGGTVLVLNRPGAMGIIGTTEASLTADDGYTMLLAPVAAFTNAPLLQETHYSSEDFKSVTSLSSQGFAITVRADSPYNSLDDLKNADSALTYATLGEGHSGHVLLAEILKDLGKDGRAIPFDGAANAIQSTISGETDIAVTDASAAYQREKSGEVKVLAVTGDERIPSMPDVPTVTEEGYPEANYLATQALAIPAGVDDETTQKITELAEKAVHSDSYQEYLKTANSTLQDIDGPKWMTDYVPEEKARIEQAYQELGIGQR</sequence>
<feature type="chain" id="PRO_5039510499" evidence="2">
    <location>
        <begin position="22"/>
        <end position="317"/>
    </location>
</feature>
<keyword evidence="4" id="KW-1185">Reference proteome</keyword>
<dbReference type="AlphaFoldDB" id="A0A917IW21"/>
<evidence type="ECO:0000256" key="2">
    <source>
        <dbReference type="SAM" id="SignalP"/>
    </source>
</evidence>
<keyword evidence="2" id="KW-0732">Signal</keyword>
<dbReference type="PIRSF" id="PIRSF017082">
    <property type="entry name" value="YflP"/>
    <property type="match status" value="1"/>
</dbReference>
<dbReference type="Gene3D" id="3.40.190.10">
    <property type="entry name" value="Periplasmic binding protein-like II"/>
    <property type="match status" value="1"/>
</dbReference>
<evidence type="ECO:0000256" key="1">
    <source>
        <dbReference type="ARBA" id="ARBA00006987"/>
    </source>
</evidence>
<feature type="signal peptide" evidence="2">
    <location>
        <begin position="1"/>
        <end position="21"/>
    </location>
</feature>
<protein>
    <submittedName>
        <fullName evidence="3">ABC transporter substrate-binding protein</fullName>
    </submittedName>
</protein>
<dbReference type="EMBL" id="BMDC01000004">
    <property type="protein sequence ID" value="GGH66292.1"/>
    <property type="molecule type" value="Genomic_DNA"/>
</dbReference>
<evidence type="ECO:0000313" key="3">
    <source>
        <dbReference type="EMBL" id="GGH66292.1"/>
    </source>
</evidence>
<comment type="caution">
    <text evidence="3">The sequence shown here is derived from an EMBL/GenBank/DDBJ whole genome shotgun (WGS) entry which is preliminary data.</text>
</comment>
<dbReference type="Proteomes" id="UP000600171">
    <property type="component" value="Unassembled WGS sequence"/>
</dbReference>
<proteinExistence type="inferred from homology"/>
<evidence type="ECO:0000313" key="4">
    <source>
        <dbReference type="Proteomes" id="UP000600171"/>
    </source>
</evidence>
<dbReference type="InterPro" id="IPR042100">
    <property type="entry name" value="Bug_dom1"/>
</dbReference>
<dbReference type="PANTHER" id="PTHR42928:SF5">
    <property type="entry name" value="BLR1237 PROTEIN"/>
    <property type="match status" value="1"/>
</dbReference>
<organism evidence="3 4">
    <name type="scientific">Rothia aerolata</name>
    <dbReference type="NCBI Taxonomy" id="1812262"/>
    <lineage>
        <taxon>Bacteria</taxon>
        <taxon>Bacillati</taxon>
        <taxon>Actinomycetota</taxon>
        <taxon>Actinomycetes</taxon>
        <taxon>Micrococcales</taxon>
        <taxon>Micrococcaceae</taxon>
        <taxon>Rothia</taxon>
    </lineage>
</organism>
<dbReference type="PANTHER" id="PTHR42928">
    <property type="entry name" value="TRICARBOXYLATE-BINDING PROTEIN"/>
    <property type="match status" value="1"/>
</dbReference>
<dbReference type="CDD" id="cd07012">
    <property type="entry name" value="PBP2_Bug_TTT"/>
    <property type="match status" value="1"/>
</dbReference>
<comment type="similarity">
    <text evidence="1">Belongs to the UPF0065 (bug) family.</text>
</comment>
<accession>A0A917IW21</accession>
<name>A0A917IW21_9MICC</name>
<dbReference type="InterPro" id="IPR005064">
    <property type="entry name" value="BUG"/>
</dbReference>
<gene>
    <name evidence="3" type="ORF">GCM10007359_20360</name>
</gene>
<dbReference type="Pfam" id="PF03401">
    <property type="entry name" value="TctC"/>
    <property type="match status" value="1"/>
</dbReference>
<dbReference type="Gene3D" id="3.40.190.150">
    <property type="entry name" value="Bordetella uptake gene, domain 1"/>
    <property type="match status" value="1"/>
</dbReference>